<evidence type="ECO:0000256" key="4">
    <source>
        <dbReference type="ARBA" id="ARBA00023002"/>
    </source>
</evidence>
<dbReference type="InterPro" id="IPR008972">
    <property type="entry name" value="Cupredoxin"/>
</dbReference>
<keyword evidence="11" id="KW-1185">Reference proteome</keyword>
<dbReference type="GO" id="GO:0016491">
    <property type="term" value="F:oxidoreductase activity"/>
    <property type="evidence" value="ECO:0007669"/>
    <property type="project" value="UniProtKB-KW"/>
</dbReference>
<dbReference type="CDD" id="cd13901">
    <property type="entry name" value="CuRO_3_MaLCC_like"/>
    <property type="match status" value="1"/>
</dbReference>
<dbReference type="PANTHER" id="PTHR11709">
    <property type="entry name" value="MULTI-COPPER OXIDASE"/>
    <property type="match status" value="1"/>
</dbReference>
<dbReference type="PROSITE" id="PS00080">
    <property type="entry name" value="MULTICOPPER_OXIDASE2"/>
    <property type="match status" value="1"/>
</dbReference>
<dbReference type="Proteomes" id="UP000027730">
    <property type="component" value="Unassembled WGS sequence"/>
</dbReference>
<dbReference type="PROSITE" id="PS00079">
    <property type="entry name" value="MULTICOPPER_OXIDASE1"/>
    <property type="match status" value="1"/>
</dbReference>
<dbReference type="Pfam" id="PF00394">
    <property type="entry name" value="Cu-oxidase"/>
    <property type="match status" value="1"/>
</dbReference>
<dbReference type="OrthoDB" id="2121828at2759"/>
<evidence type="ECO:0000313" key="11">
    <source>
        <dbReference type="Proteomes" id="UP000027730"/>
    </source>
</evidence>
<dbReference type="SMR" id="A0A074WT09"/>
<evidence type="ECO:0000256" key="6">
    <source>
        <dbReference type="ARBA" id="ARBA00023180"/>
    </source>
</evidence>
<keyword evidence="2" id="KW-0479">Metal-binding</keyword>
<dbReference type="RefSeq" id="XP_013429214.1">
    <property type="nucleotide sequence ID" value="XM_013573760.1"/>
</dbReference>
<dbReference type="Gene3D" id="2.60.40.420">
    <property type="entry name" value="Cupredoxins - blue copper proteins"/>
    <property type="match status" value="4"/>
</dbReference>
<keyword evidence="5" id="KW-0186">Copper</keyword>
<dbReference type="CDD" id="cd13854">
    <property type="entry name" value="CuRO_1_MaLCC_like"/>
    <property type="match status" value="1"/>
</dbReference>
<accession>A0A074WT09</accession>
<dbReference type="InterPro" id="IPR011706">
    <property type="entry name" value="Cu-oxidase_C"/>
</dbReference>
<organism evidence="10 11">
    <name type="scientific">Aureobasidium namibiae CBS 147.97</name>
    <dbReference type="NCBI Taxonomy" id="1043004"/>
    <lineage>
        <taxon>Eukaryota</taxon>
        <taxon>Fungi</taxon>
        <taxon>Dikarya</taxon>
        <taxon>Ascomycota</taxon>
        <taxon>Pezizomycotina</taxon>
        <taxon>Dothideomycetes</taxon>
        <taxon>Dothideomycetidae</taxon>
        <taxon>Dothideales</taxon>
        <taxon>Saccotheciaceae</taxon>
        <taxon>Aureobasidium</taxon>
    </lineage>
</organism>
<keyword evidence="6" id="KW-0325">Glycoprotein</keyword>
<name>A0A074WT09_9PEZI</name>
<evidence type="ECO:0000259" key="8">
    <source>
        <dbReference type="Pfam" id="PF07731"/>
    </source>
</evidence>
<dbReference type="GeneID" id="25414909"/>
<feature type="domain" description="Plastocyanin-like" evidence="8">
    <location>
        <begin position="520"/>
        <end position="594"/>
    </location>
</feature>
<dbReference type="STRING" id="1043004.A0A074WT09"/>
<evidence type="ECO:0000256" key="3">
    <source>
        <dbReference type="ARBA" id="ARBA00022737"/>
    </source>
</evidence>
<keyword evidence="4" id="KW-0560">Oxidoreductase</keyword>
<evidence type="ECO:0000256" key="5">
    <source>
        <dbReference type="ARBA" id="ARBA00023008"/>
    </source>
</evidence>
<evidence type="ECO:0000259" key="7">
    <source>
        <dbReference type="Pfam" id="PF00394"/>
    </source>
</evidence>
<dbReference type="InterPro" id="IPR002355">
    <property type="entry name" value="Cu_oxidase_Cu_BS"/>
</dbReference>
<dbReference type="PANTHER" id="PTHR11709:SF145">
    <property type="entry name" value="LCC1"/>
    <property type="match status" value="1"/>
</dbReference>
<dbReference type="SUPFAM" id="SSF49503">
    <property type="entry name" value="Cupredoxins"/>
    <property type="match status" value="3"/>
</dbReference>
<dbReference type="Pfam" id="PF07732">
    <property type="entry name" value="Cu-oxidase_3"/>
    <property type="match status" value="1"/>
</dbReference>
<dbReference type="InterPro" id="IPR011707">
    <property type="entry name" value="Cu-oxidase-like_N"/>
</dbReference>
<protein>
    <submittedName>
        <fullName evidence="10">Laccase with copper binding domain</fullName>
    </submittedName>
</protein>
<dbReference type="CDD" id="cd13880">
    <property type="entry name" value="CuRO_2_MaLCC_like"/>
    <property type="match status" value="1"/>
</dbReference>
<dbReference type="FunFam" id="2.60.40.420:FF:000021">
    <property type="entry name" value="Extracellular dihydrogeodin oxidase/laccase"/>
    <property type="match status" value="1"/>
</dbReference>
<feature type="domain" description="Plastocyanin-like" evidence="9">
    <location>
        <begin position="134"/>
        <end position="247"/>
    </location>
</feature>
<dbReference type="InterPro" id="IPR033138">
    <property type="entry name" value="Cu_oxidase_CS"/>
</dbReference>
<dbReference type="Pfam" id="PF07731">
    <property type="entry name" value="Cu-oxidase_2"/>
    <property type="match status" value="1"/>
</dbReference>
<dbReference type="InterPro" id="IPR001117">
    <property type="entry name" value="Cu-oxidase_2nd"/>
</dbReference>
<feature type="domain" description="Plastocyanin-like" evidence="7">
    <location>
        <begin position="257"/>
        <end position="412"/>
    </location>
</feature>
<proteinExistence type="inferred from homology"/>
<comment type="similarity">
    <text evidence="1">Belongs to the multicopper oxidase family.</text>
</comment>
<dbReference type="HOGENOM" id="CLU_006504_3_1_1"/>
<evidence type="ECO:0000256" key="2">
    <source>
        <dbReference type="ARBA" id="ARBA00022723"/>
    </source>
</evidence>
<sequence length="628" mass="69030">MVSWGRLILHAFSFSPLSNNDLTKIYQPDKAKFAIPAIQPPKNLLGGANGASFNGPAFVSNGMQTLQNALGAQMQDGNSVLGSFDAPTLPAFRTDGGTPLPFGFPWGKSTANNTNYYTDTPNTGVTRYYDFEISAGRIAPDGVFKDGVLVNGQFPGPTIEANWGDMISITVKNSLDEGTSMHWHGLLQKATPWFDGVPTIMQCPIAPGKSFTYVFQADLYGTSWYHSHFSAQYAGGAAGAMIIYGPKNVDYDIDLGPVILSDWYHEDYYTLVEQTMSKKGDNTPQPTSNNNLINGKMNFPCYKDVNCTANAGVSKFAFTSGKKHRLRLINMSAEAMQKFSIDGHKMTVIANDFVPVEPYDVAVVTLAVGQRTDIIVEADGSPTDSVWMRSNLQYCSLTDGTVNEAVAAIYYENADNTTIPTSTTSVTTAQLSYCNNDDLSVTKPFFPITPDPNPSTTEDLIIEYRTNETDFNLWFVNNVSFRGDYNNPVLLEAKLGNLDFPEEYNVMNFGSNKTVRLVVYVLAEGFGEYSNTVTNPSNPQRRDTIWVQAAKDANTPAYVVLQIDQDNPGVWPFHCHIAWHVSAGLYVSILERPEDVKKMAIPGVMAQSCRDWSEFTGKAVVDQIDSGL</sequence>
<evidence type="ECO:0000259" key="9">
    <source>
        <dbReference type="Pfam" id="PF07732"/>
    </source>
</evidence>
<dbReference type="AlphaFoldDB" id="A0A074WT09"/>
<keyword evidence="3" id="KW-0677">Repeat</keyword>
<dbReference type="EMBL" id="KL584706">
    <property type="protein sequence ID" value="KEQ74684.1"/>
    <property type="molecule type" value="Genomic_DNA"/>
</dbReference>
<dbReference type="FunFam" id="2.60.40.420:FF:000038">
    <property type="entry name" value="Extracellular dihydrogeodin oxidase/laccase"/>
    <property type="match status" value="1"/>
</dbReference>
<evidence type="ECO:0000256" key="1">
    <source>
        <dbReference type="ARBA" id="ARBA00010609"/>
    </source>
</evidence>
<dbReference type="GO" id="GO:0005507">
    <property type="term" value="F:copper ion binding"/>
    <property type="evidence" value="ECO:0007669"/>
    <property type="project" value="InterPro"/>
</dbReference>
<gene>
    <name evidence="10" type="ORF">M436DRAFT_71208</name>
</gene>
<reference evidence="10 11" key="1">
    <citation type="journal article" date="2014" name="BMC Genomics">
        <title>Genome sequencing of four Aureobasidium pullulans varieties: biotechnological potential, stress tolerance, and description of new species.</title>
        <authorList>
            <person name="Gostin Ar C."/>
            <person name="Ohm R.A."/>
            <person name="Kogej T."/>
            <person name="Sonjak S."/>
            <person name="Turk M."/>
            <person name="Zajc J."/>
            <person name="Zalar P."/>
            <person name="Grube M."/>
            <person name="Sun H."/>
            <person name="Han J."/>
            <person name="Sharma A."/>
            <person name="Chiniquy J."/>
            <person name="Ngan C.Y."/>
            <person name="Lipzen A."/>
            <person name="Barry K."/>
            <person name="Grigoriev I.V."/>
            <person name="Gunde-Cimerman N."/>
        </authorList>
    </citation>
    <scope>NUCLEOTIDE SEQUENCE [LARGE SCALE GENOMIC DNA]</scope>
    <source>
        <strain evidence="10 11">CBS 147.97</strain>
    </source>
</reference>
<dbReference type="InterPro" id="IPR045087">
    <property type="entry name" value="Cu-oxidase_fam"/>
</dbReference>
<evidence type="ECO:0000313" key="10">
    <source>
        <dbReference type="EMBL" id="KEQ74684.1"/>
    </source>
</evidence>